<reference evidence="2 3" key="1">
    <citation type="journal article" date="2019" name="Nat. Ecol. Evol.">
        <title>Megaphylogeny resolves global patterns of mushroom evolution.</title>
        <authorList>
            <person name="Varga T."/>
            <person name="Krizsan K."/>
            <person name="Foldi C."/>
            <person name="Dima B."/>
            <person name="Sanchez-Garcia M."/>
            <person name="Sanchez-Ramirez S."/>
            <person name="Szollosi G.J."/>
            <person name="Szarkandi J.G."/>
            <person name="Papp V."/>
            <person name="Albert L."/>
            <person name="Andreopoulos W."/>
            <person name="Angelini C."/>
            <person name="Antonin V."/>
            <person name="Barry K.W."/>
            <person name="Bougher N.L."/>
            <person name="Buchanan P."/>
            <person name="Buyck B."/>
            <person name="Bense V."/>
            <person name="Catcheside P."/>
            <person name="Chovatia M."/>
            <person name="Cooper J."/>
            <person name="Damon W."/>
            <person name="Desjardin D."/>
            <person name="Finy P."/>
            <person name="Geml J."/>
            <person name="Haridas S."/>
            <person name="Hughes K."/>
            <person name="Justo A."/>
            <person name="Karasinski D."/>
            <person name="Kautmanova I."/>
            <person name="Kiss B."/>
            <person name="Kocsube S."/>
            <person name="Kotiranta H."/>
            <person name="LaButti K.M."/>
            <person name="Lechner B.E."/>
            <person name="Liimatainen K."/>
            <person name="Lipzen A."/>
            <person name="Lukacs Z."/>
            <person name="Mihaltcheva S."/>
            <person name="Morgado L.N."/>
            <person name="Niskanen T."/>
            <person name="Noordeloos M.E."/>
            <person name="Ohm R.A."/>
            <person name="Ortiz-Santana B."/>
            <person name="Ovrebo C."/>
            <person name="Racz N."/>
            <person name="Riley R."/>
            <person name="Savchenko A."/>
            <person name="Shiryaev A."/>
            <person name="Soop K."/>
            <person name="Spirin V."/>
            <person name="Szebenyi C."/>
            <person name="Tomsovsky M."/>
            <person name="Tulloss R.E."/>
            <person name="Uehling J."/>
            <person name="Grigoriev I.V."/>
            <person name="Vagvolgyi C."/>
            <person name="Papp T."/>
            <person name="Martin F.M."/>
            <person name="Miettinen O."/>
            <person name="Hibbett D.S."/>
            <person name="Nagy L.G."/>
        </authorList>
    </citation>
    <scope>NUCLEOTIDE SEQUENCE [LARGE SCALE GENOMIC DNA]</scope>
    <source>
        <strain evidence="2 3">CBS 121175</strain>
    </source>
</reference>
<dbReference type="AlphaFoldDB" id="A0A5C3L4B0"/>
<protein>
    <submittedName>
        <fullName evidence="2">Uncharacterized protein</fullName>
    </submittedName>
</protein>
<gene>
    <name evidence="2" type="ORF">FA15DRAFT_701912</name>
</gene>
<accession>A0A5C3L4B0</accession>
<dbReference type="EMBL" id="ML210164">
    <property type="protein sequence ID" value="TFK27518.1"/>
    <property type="molecule type" value="Genomic_DNA"/>
</dbReference>
<evidence type="ECO:0000256" key="1">
    <source>
        <dbReference type="SAM" id="MobiDB-lite"/>
    </source>
</evidence>
<evidence type="ECO:0000313" key="3">
    <source>
        <dbReference type="Proteomes" id="UP000307440"/>
    </source>
</evidence>
<keyword evidence="3" id="KW-1185">Reference proteome</keyword>
<dbReference type="Proteomes" id="UP000307440">
    <property type="component" value="Unassembled WGS sequence"/>
</dbReference>
<dbReference type="OrthoDB" id="3250324at2759"/>
<sequence>MPPRPTHNSTQVYGNGSVESTILFEDPVPVAAPGRQNWARNQVRRVPNLTPVQDVAPPAVLLPETDTPNNPFVNEAMPGESQSCLSTTNPTSVWACLQAVAAPALQRPQAGPHSPPAPLSPSLSPSGMETTTGAREGQNRKSADDIWKFFPKGPPPAWYECVFCKWLEDASLEAPTIGDYSCNTGTSTMHQDLIAHHQDKWIPACLKMGLSLTSVKAKIALRQYCEVHGHASLDPAEDMIPVFSSEAFIDAIVEFIAADDQAINVVESPFLCCIFCILRQDL</sequence>
<evidence type="ECO:0000313" key="2">
    <source>
        <dbReference type="EMBL" id="TFK27518.1"/>
    </source>
</evidence>
<organism evidence="2 3">
    <name type="scientific">Coprinopsis marcescibilis</name>
    <name type="common">Agaric fungus</name>
    <name type="synonym">Psathyrella marcescibilis</name>
    <dbReference type="NCBI Taxonomy" id="230819"/>
    <lineage>
        <taxon>Eukaryota</taxon>
        <taxon>Fungi</taxon>
        <taxon>Dikarya</taxon>
        <taxon>Basidiomycota</taxon>
        <taxon>Agaricomycotina</taxon>
        <taxon>Agaricomycetes</taxon>
        <taxon>Agaricomycetidae</taxon>
        <taxon>Agaricales</taxon>
        <taxon>Agaricineae</taxon>
        <taxon>Psathyrellaceae</taxon>
        <taxon>Coprinopsis</taxon>
    </lineage>
</organism>
<proteinExistence type="predicted"/>
<feature type="region of interest" description="Disordered" evidence="1">
    <location>
        <begin position="106"/>
        <end position="142"/>
    </location>
</feature>
<name>A0A5C3L4B0_COPMA</name>